<comment type="similarity">
    <text evidence="1">Belongs to the LysR transcriptional regulatory family.</text>
</comment>
<dbReference type="SUPFAM" id="SSF46785">
    <property type="entry name" value="Winged helix' DNA-binding domain"/>
    <property type="match status" value="1"/>
</dbReference>
<dbReference type="Pfam" id="PF03466">
    <property type="entry name" value="LysR_substrate"/>
    <property type="match status" value="1"/>
</dbReference>
<dbReference type="Proteomes" id="UP000255529">
    <property type="component" value="Unassembled WGS sequence"/>
</dbReference>
<evidence type="ECO:0000313" key="9">
    <source>
        <dbReference type="Proteomes" id="UP000255529"/>
    </source>
</evidence>
<dbReference type="Pfam" id="PF00126">
    <property type="entry name" value="HTH_1"/>
    <property type="match status" value="1"/>
</dbReference>
<accession>A0A2X2H7V7</accession>
<dbReference type="GO" id="GO:0006351">
    <property type="term" value="P:DNA-templated transcription"/>
    <property type="evidence" value="ECO:0007669"/>
    <property type="project" value="TreeGrafter"/>
</dbReference>
<evidence type="ECO:0000259" key="6">
    <source>
        <dbReference type="PROSITE" id="PS50931"/>
    </source>
</evidence>
<dbReference type="EMBL" id="JBFQXQ010000001">
    <property type="protein sequence ID" value="MEX3171658.1"/>
    <property type="molecule type" value="Genomic_DNA"/>
</dbReference>
<name>A0A2X2H7V7_9GAMM</name>
<reference evidence="7 10" key="2">
    <citation type="submission" date="2024-07" db="EMBL/GenBank/DDBJ databases">
        <title>Genomes of novel Serratia strains from suburban soil.</title>
        <authorList>
            <person name="Markert E.X."/>
            <person name="Severe K."/>
            <person name="Severe L."/>
            <person name="Twing K.I."/>
            <person name="Ward L.M."/>
        </authorList>
    </citation>
    <scope>NUCLEOTIDE SEQUENCE [LARGE SCALE GENOMIC DNA]</scope>
    <source>
        <strain evidence="7 10">3C-UT</strain>
    </source>
</reference>
<dbReference type="InterPro" id="IPR058163">
    <property type="entry name" value="LysR-type_TF_proteobact-type"/>
</dbReference>
<evidence type="ECO:0000313" key="10">
    <source>
        <dbReference type="Proteomes" id="UP001558101"/>
    </source>
</evidence>
<dbReference type="GO" id="GO:0003700">
    <property type="term" value="F:DNA-binding transcription factor activity"/>
    <property type="evidence" value="ECO:0007669"/>
    <property type="project" value="InterPro"/>
</dbReference>
<dbReference type="FunFam" id="1.10.10.10:FF:000001">
    <property type="entry name" value="LysR family transcriptional regulator"/>
    <property type="match status" value="1"/>
</dbReference>
<dbReference type="CDD" id="cd08473">
    <property type="entry name" value="PBP2_CrgA_like_4"/>
    <property type="match status" value="1"/>
</dbReference>
<dbReference type="Proteomes" id="UP001558101">
    <property type="component" value="Unassembled WGS sequence"/>
</dbReference>
<keyword evidence="5" id="KW-0804">Transcription</keyword>
<feature type="domain" description="HTH lysR-type" evidence="6">
    <location>
        <begin position="8"/>
        <end position="64"/>
    </location>
</feature>
<proteinExistence type="inferred from homology"/>
<dbReference type="GeneID" id="74950265"/>
<sequence>MQKGILKDLNDLYYFAQVAQYGGFSAASRALDIPKSKLSARVLALENRLGVLLFQRTTRRVKLTETGSLLLRHAQAAINEAEIAQELIDQSRAEPSGLVRVSCPKLAADVLLSPCLPAFMAANPGIQVQLLANDNRFDPVTDKIDVALRLRQRKDMSEGMIARELGQSVRILVASPQYLAQHPSLTDPQQLSEHALLTLVDVSEQQTWDLEGPDGEKRAVRVRPRLMCSEWGILRGALYQHLGIALLPDITCHQALMQGELVRVLPQWACAPLIMHAVFPTRRGMLPSVRALVDFLAIQVPPLLLKGAVK</sequence>
<dbReference type="EMBL" id="UGYN01000002">
    <property type="protein sequence ID" value="SUI42906.1"/>
    <property type="molecule type" value="Genomic_DNA"/>
</dbReference>
<evidence type="ECO:0000313" key="8">
    <source>
        <dbReference type="EMBL" id="SUI42906.1"/>
    </source>
</evidence>
<keyword evidence="10" id="KW-1185">Reference proteome</keyword>
<evidence type="ECO:0000256" key="5">
    <source>
        <dbReference type="ARBA" id="ARBA00023163"/>
    </source>
</evidence>
<gene>
    <name evidence="8" type="primary">dmlR_1</name>
    <name evidence="7" type="ORF">AB4M04_06140</name>
    <name evidence="8" type="ORF">NCTC11544_00035</name>
</gene>
<dbReference type="InterPro" id="IPR036390">
    <property type="entry name" value="WH_DNA-bd_sf"/>
</dbReference>
<evidence type="ECO:0000256" key="1">
    <source>
        <dbReference type="ARBA" id="ARBA00009437"/>
    </source>
</evidence>
<reference evidence="8 9" key="1">
    <citation type="submission" date="2018-06" db="EMBL/GenBank/DDBJ databases">
        <authorList>
            <consortium name="Pathogen Informatics"/>
            <person name="Doyle S."/>
        </authorList>
    </citation>
    <scope>NUCLEOTIDE SEQUENCE [LARGE SCALE GENOMIC DNA]</scope>
    <source>
        <strain evidence="8 9">NCTC11544</strain>
    </source>
</reference>
<dbReference type="PANTHER" id="PTHR30537:SF31">
    <property type="entry name" value="TRANSCRIPTIONAL REGULATOR, LYSR FAMILY"/>
    <property type="match status" value="1"/>
</dbReference>
<dbReference type="InterPro" id="IPR036388">
    <property type="entry name" value="WH-like_DNA-bd_sf"/>
</dbReference>
<evidence type="ECO:0000256" key="2">
    <source>
        <dbReference type="ARBA" id="ARBA00022491"/>
    </source>
</evidence>
<dbReference type="AlphaFoldDB" id="A0A2X2H7V7"/>
<dbReference type="InterPro" id="IPR000847">
    <property type="entry name" value="LysR_HTH_N"/>
</dbReference>
<dbReference type="RefSeq" id="WP_112363298.1">
    <property type="nucleotide sequence ID" value="NZ_CAMIRZ010000001.1"/>
</dbReference>
<dbReference type="PROSITE" id="PS50931">
    <property type="entry name" value="HTH_LYSR"/>
    <property type="match status" value="1"/>
</dbReference>
<keyword evidence="2" id="KW-0678">Repressor</keyword>
<dbReference type="InterPro" id="IPR005119">
    <property type="entry name" value="LysR_subst-bd"/>
</dbReference>
<dbReference type="PANTHER" id="PTHR30537">
    <property type="entry name" value="HTH-TYPE TRANSCRIPTIONAL REGULATOR"/>
    <property type="match status" value="1"/>
</dbReference>
<dbReference type="GO" id="GO:0043565">
    <property type="term" value="F:sequence-specific DNA binding"/>
    <property type="evidence" value="ECO:0007669"/>
    <property type="project" value="TreeGrafter"/>
</dbReference>
<evidence type="ECO:0000256" key="4">
    <source>
        <dbReference type="ARBA" id="ARBA00023125"/>
    </source>
</evidence>
<dbReference type="SUPFAM" id="SSF53850">
    <property type="entry name" value="Periplasmic binding protein-like II"/>
    <property type="match status" value="1"/>
</dbReference>
<dbReference type="Gene3D" id="1.10.10.10">
    <property type="entry name" value="Winged helix-like DNA-binding domain superfamily/Winged helix DNA-binding domain"/>
    <property type="match status" value="1"/>
</dbReference>
<keyword evidence="3" id="KW-0805">Transcription regulation</keyword>
<protein>
    <submittedName>
        <fullName evidence="8">D-malate degradation protein R</fullName>
    </submittedName>
    <submittedName>
        <fullName evidence="7">LysR family transcriptional regulator</fullName>
    </submittedName>
</protein>
<organism evidence="8 9">
    <name type="scientific">Serratia quinivorans</name>
    <dbReference type="NCBI Taxonomy" id="137545"/>
    <lineage>
        <taxon>Bacteria</taxon>
        <taxon>Pseudomonadati</taxon>
        <taxon>Pseudomonadota</taxon>
        <taxon>Gammaproteobacteria</taxon>
        <taxon>Enterobacterales</taxon>
        <taxon>Yersiniaceae</taxon>
        <taxon>Serratia</taxon>
    </lineage>
</organism>
<keyword evidence="4" id="KW-0238">DNA-binding</keyword>
<dbReference type="Gene3D" id="3.40.190.290">
    <property type="match status" value="1"/>
</dbReference>
<evidence type="ECO:0000256" key="3">
    <source>
        <dbReference type="ARBA" id="ARBA00023015"/>
    </source>
</evidence>
<evidence type="ECO:0000313" key="7">
    <source>
        <dbReference type="EMBL" id="MEX3171658.1"/>
    </source>
</evidence>